<evidence type="ECO:0000313" key="2">
    <source>
        <dbReference type="EMBL" id="SEI09568.1"/>
    </source>
</evidence>
<dbReference type="EMBL" id="FNXF01000018">
    <property type="protein sequence ID" value="SEI09568.1"/>
    <property type="molecule type" value="Genomic_DNA"/>
</dbReference>
<evidence type="ECO:0000256" key="1">
    <source>
        <dbReference type="SAM" id="SignalP"/>
    </source>
</evidence>
<feature type="signal peptide" evidence="1">
    <location>
        <begin position="1"/>
        <end position="24"/>
    </location>
</feature>
<dbReference type="RefSeq" id="WP_092796244.1">
    <property type="nucleotide sequence ID" value="NZ_FNXF01000018.1"/>
</dbReference>
<dbReference type="NCBIfam" id="TIGR02595">
    <property type="entry name" value="PEP_CTERM"/>
    <property type="match status" value="1"/>
</dbReference>
<dbReference type="InterPro" id="IPR013424">
    <property type="entry name" value="Ice-binding_C"/>
</dbReference>
<gene>
    <name evidence="2" type="ORF">SAMN05660691_03589</name>
</gene>
<dbReference type="Proteomes" id="UP000199371">
    <property type="component" value="Unassembled WGS sequence"/>
</dbReference>
<keyword evidence="1" id="KW-0732">Signal</keyword>
<accession>A0A1H6N9V4</accession>
<name>A0A1H6N9V4_9GAMM</name>
<dbReference type="STRING" id="173990.SAMN05660691_03589"/>
<feature type="chain" id="PRO_5011788688" evidence="1">
    <location>
        <begin position="25"/>
        <end position="205"/>
    </location>
</feature>
<proteinExistence type="predicted"/>
<organism evidence="2 3">
    <name type="scientific">Rheinheimera pacifica</name>
    <dbReference type="NCBI Taxonomy" id="173990"/>
    <lineage>
        <taxon>Bacteria</taxon>
        <taxon>Pseudomonadati</taxon>
        <taxon>Pseudomonadota</taxon>
        <taxon>Gammaproteobacteria</taxon>
        <taxon>Chromatiales</taxon>
        <taxon>Chromatiaceae</taxon>
        <taxon>Rheinheimera</taxon>
    </lineage>
</organism>
<sequence length="205" mass="22736">MKNFNLAVLTITFLLAFTSRSINAAIIVFDSSIHRTNSFSYSLDEGAFTADFFNPVNEADGRGFWYFERGLFIGSSATTLSFDVMFNQDVVWSEYDRLFFTDEEDLGVTLVGNGVSISNLFQGSTNGTNSFVSPITFLANEVYRFTSNYHCEFSVCGGYVVNNLVINLAEQNADEVPAPSTLILLIMGLASIRLARRKNTSCKPL</sequence>
<reference evidence="3" key="1">
    <citation type="submission" date="2016-10" db="EMBL/GenBank/DDBJ databases">
        <authorList>
            <person name="Varghese N."/>
            <person name="Submissions S."/>
        </authorList>
    </citation>
    <scope>NUCLEOTIDE SEQUENCE [LARGE SCALE GENOMIC DNA]</scope>
    <source>
        <strain evidence="3">DSM 17616</strain>
    </source>
</reference>
<keyword evidence="3" id="KW-1185">Reference proteome</keyword>
<evidence type="ECO:0000313" key="3">
    <source>
        <dbReference type="Proteomes" id="UP000199371"/>
    </source>
</evidence>
<dbReference type="AlphaFoldDB" id="A0A1H6N9V4"/>
<protein>
    <submittedName>
        <fullName evidence="2">PEP-CTERM protein-sorting domain-containing protein</fullName>
    </submittedName>
</protein>